<protein>
    <recommendedName>
        <fullName evidence="4">CopG family transcriptional regulator</fullName>
    </recommendedName>
</protein>
<reference evidence="2" key="1">
    <citation type="submission" date="2022-09" db="EMBL/GenBank/DDBJ databases">
        <title>Actin cytoskeleton and complex cell architecture in an #Asgard archaeon.</title>
        <authorList>
            <person name="Ponce Toledo R.I."/>
            <person name="Schleper C."/>
            <person name="Rodrigues Oliveira T."/>
            <person name="Wollweber F."/>
            <person name="Xu J."/>
            <person name="Rittmann S."/>
            <person name="Klingl A."/>
            <person name="Pilhofer M."/>
        </authorList>
    </citation>
    <scope>NUCLEOTIDE SEQUENCE</scope>
    <source>
        <strain evidence="2">B-35</strain>
    </source>
</reference>
<keyword evidence="3" id="KW-1185">Reference proteome</keyword>
<organism evidence="2 3">
    <name type="scientific">Candidatus Lokiarchaeum ossiferum</name>
    <dbReference type="NCBI Taxonomy" id="2951803"/>
    <lineage>
        <taxon>Archaea</taxon>
        <taxon>Promethearchaeati</taxon>
        <taxon>Promethearchaeota</taxon>
        <taxon>Promethearchaeia</taxon>
        <taxon>Promethearchaeales</taxon>
        <taxon>Promethearchaeaceae</taxon>
        <taxon>Candidatus Lokiarchaeum</taxon>
    </lineage>
</organism>
<proteinExistence type="predicted"/>
<keyword evidence="1" id="KW-0175">Coiled coil</keyword>
<feature type="coiled-coil region" evidence="1">
    <location>
        <begin position="36"/>
        <end position="71"/>
    </location>
</feature>
<evidence type="ECO:0000256" key="1">
    <source>
        <dbReference type="SAM" id="Coils"/>
    </source>
</evidence>
<dbReference type="Proteomes" id="UP001208689">
    <property type="component" value="Chromosome"/>
</dbReference>
<accession>A0ABY6HND6</accession>
<gene>
    <name evidence="2" type="ORF">NEF87_000197</name>
</gene>
<name>A0ABY6HND6_9ARCH</name>
<evidence type="ECO:0008006" key="4">
    <source>
        <dbReference type="Google" id="ProtNLM"/>
    </source>
</evidence>
<dbReference type="EMBL" id="CP104013">
    <property type="protein sequence ID" value="UYP43912.1"/>
    <property type="molecule type" value="Genomic_DNA"/>
</dbReference>
<sequence>MVDYKSMKIPIKIWNTFDAYIKTHTTLNDSATTMIHEVIKNKAKELLQEMIKEMEEKKANWETVRDQLDSIS</sequence>
<evidence type="ECO:0000313" key="3">
    <source>
        <dbReference type="Proteomes" id="UP001208689"/>
    </source>
</evidence>
<evidence type="ECO:0000313" key="2">
    <source>
        <dbReference type="EMBL" id="UYP43912.1"/>
    </source>
</evidence>